<dbReference type="CDD" id="cd08069">
    <property type="entry name" value="MPN_RPN11_CSN5"/>
    <property type="match status" value="1"/>
</dbReference>
<evidence type="ECO:0000313" key="12">
    <source>
        <dbReference type="Proteomes" id="UP000274922"/>
    </source>
</evidence>
<dbReference type="PANTHER" id="PTHR10410">
    <property type="entry name" value="EUKARYOTIC TRANSLATION INITIATION FACTOR 3 -RELATED"/>
    <property type="match status" value="1"/>
</dbReference>
<evidence type="ECO:0000256" key="2">
    <source>
        <dbReference type="ARBA" id="ARBA00011098"/>
    </source>
</evidence>
<dbReference type="InterPro" id="IPR050242">
    <property type="entry name" value="JAMM_MPN+_peptidase_M67A"/>
</dbReference>
<evidence type="ECO:0000256" key="1">
    <source>
        <dbReference type="ARBA" id="ARBA00006008"/>
    </source>
</evidence>
<evidence type="ECO:0000256" key="6">
    <source>
        <dbReference type="ARBA" id="ARBA00022790"/>
    </source>
</evidence>
<gene>
    <name evidence="11" type="ORF">CXG81DRAFT_29805</name>
</gene>
<name>A0A4P9X7K0_9FUNG</name>
<dbReference type="SUPFAM" id="SSF102712">
    <property type="entry name" value="JAB1/MPN domain"/>
    <property type="match status" value="1"/>
</dbReference>
<keyword evidence="7" id="KW-0378">Hydrolase</keyword>
<keyword evidence="6" id="KW-0736">Signalosome</keyword>
<dbReference type="Gene3D" id="3.40.140.10">
    <property type="entry name" value="Cytidine Deaminase, domain 2"/>
    <property type="match status" value="1"/>
</dbReference>
<dbReference type="STRING" id="1555241.A0A4P9X7K0"/>
<dbReference type="InterPro" id="IPR040961">
    <property type="entry name" value="CSN5_C"/>
</dbReference>
<dbReference type="GO" id="GO:0006508">
    <property type="term" value="P:proteolysis"/>
    <property type="evidence" value="ECO:0007669"/>
    <property type="project" value="UniProtKB-KW"/>
</dbReference>
<protein>
    <recommendedName>
        <fullName evidence="3">COP9 signalosome complex subunit 5</fullName>
    </recommendedName>
</protein>
<dbReference type="InterPro" id="IPR000555">
    <property type="entry name" value="JAMM/MPN+_dom"/>
</dbReference>
<evidence type="ECO:0000256" key="4">
    <source>
        <dbReference type="ARBA" id="ARBA00022670"/>
    </source>
</evidence>
<dbReference type="AlphaFoldDB" id="A0A4P9X7K0"/>
<dbReference type="SMART" id="SM00232">
    <property type="entry name" value="JAB_MPN"/>
    <property type="match status" value="1"/>
</dbReference>
<comment type="subunit">
    <text evidence="2">Component of the COP9 signalosome (CSN) complex.</text>
</comment>
<accession>A0A4P9X7K0</accession>
<dbReference type="OrthoDB" id="605656at2759"/>
<dbReference type="FunFam" id="3.40.140.10:FF:000003">
    <property type="entry name" value="COP9 signalosome complex subunit 5"/>
    <property type="match status" value="1"/>
</dbReference>
<evidence type="ECO:0000256" key="5">
    <source>
        <dbReference type="ARBA" id="ARBA00022723"/>
    </source>
</evidence>
<keyword evidence="8" id="KW-0862">Zinc</keyword>
<dbReference type="GO" id="GO:0000338">
    <property type="term" value="P:protein deneddylation"/>
    <property type="evidence" value="ECO:0007669"/>
    <property type="project" value="UniProtKB-ARBA"/>
</dbReference>
<sequence>MSAGAAAARKRFEMENAIEPATDADRLFAYDAAQQAAELAAAPWQHDPRHFRHVRVSALALLRMVMHARAGGELEVMGMMLGRVHGHTMYVLDAFALPVQGTETRVNAQAEGNEYMIAYLDAIRHVGRRENVVGWYHSHPGYGCWLSGIDVATQALQQRFQDPFLAVVIDPNRTVVAGKVDIGAFRTLPEESPGGTSSLEGARSIPLAKAADYGVHCNKYYPLDVSFFKSSTDAALLDRLWQKYWIQTLASSPLVANKHDTALRIADLAAKIVQADDAVAQTGRAGPLARVLKDSQGIARDVAHGLNLQLLKQVLFNCREPRVLAADAAGNVPGAMAPS</sequence>
<organism evidence="11 12">
    <name type="scientific">Caulochytrium protostelioides</name>
    <dbReference type="NCBI Taxonomy" id="1555241"/>
    <lineage>
        <taxon>Eukaryota</taxon>
        <taxon>Fungi</taxon>
        <taxon>Fungi incertae sedis</taxon>
        <taxon>Chytridiomycota</taxon>
        <taxon>Chytridiomycota incertae sedis</taxon>
        <taxon>Chytridiomycetes</taxon>
        <taxon>Caulochytriales</taxon>
        <taxon>Caulochytriaceae</taxon>
        <taxon>Caulochytrium</taxon>
    </lineage>
</organism>
<evidence type="ECO:0000256" key="9">
    <source>
        <dbReference type="ARBA" id="ARBA00023049"/>
    </source>
</evidence>
<keyword evidence="5" id="KW-0479">Metal-binding</keyword>
<dbReference type="GO" id="GO:0008237">
    <property type="term" value="F:metallopeptidase activity"/>
    <property type="evidence" value="ECO:0007669"/>
    <property type="project" value="UniProtKB-KW"/>
</dbReference>
<dbReference type="Proteomes" id="UP000274922">
    <property type="component" value="Unassembled WGS sequence"/>
</dbReference>
<keyword evidence="12" id="KW-1185">Reference proteome</keyword>
<dbReference type="Pfam" id="PF01398">
    <property type="entry name" value="JAB"/>
    <property type="match status" value="1"/>
</dbReference>
<evidence type="ECO:0000313" key="11">
    <source>
        <dbReference type="EMBL" id="RKP01227.1"/>
    </source>
</evidence>
<keyword evidence="4" id="KW-0645">Protease</keyword>
<evidence type="ECO:0000256" key="7">
    <source>
        <dbReference type="ARBA" id="ARBA00022801"/>
    </source>
</evidence>
<dbReference type="InterPro" id="IPR037518">
    <property type="entry name" value="MPN"/>
</dbReference>
<dbReference type="Pfam" id="PF18323">
    <property type="entry name" value="CSN5_C"/>
    <property type="match status" value="1"/>
</dbReference>
<evidence type="ECO:0000259" key="10">
    <source>
        <dbReference type="PROSITE" id="PS50249"/>
    </source>
</evidence>
<proteinExistence type="inferred from homology"/>
<evidence type="ECO:0000256" key="8">
    <source>
        <dbReference type="ARBA" id="ARBA00022833"/>
    </source>
</evidence>
<feature type="domain" description="MPN" evidence="10">
    <location>
        <begin position="54"/>
        <end position="191"/>
    </location>
</feature>
<evidence type="ECO:0000256" key="3">
    <source>
        <dbReference type="ARBA" id="ARBA00014880"/>
    </source>
</evidence>
<dbReference type="EMBL" id="ML014180">
    <property type="protein sequence ID" value="RKP01227.1"/>
    <property type="molecule type" value="Genomic_DNA"/>
</dbReference>
<dbReference type="PROSITE" id="PS50249">
    <property type="entry name" value="MPN"/>
    <property type="match status" value="1"/>
</dbReference>
<keyword evidence="9" id="KW-0482">Metalloprotease</keyword>
<dbReference type="GO" id="GO:0008180">
    <property type="term" value="C:COP9 signalosome"/>
    <property type="evidence" value="ECO:0007669"/>
    <property type="project" value="UniProtKB-KW"/>
</dbReference>
<reference evidence="12" key="1">
    <citation type="journal article" date="2018" name="Nat. Microbiol.">
        <title>Leveraging single-cell genomics to expand the fungal tree of life.</title>
        <authorList>
            <person name="Ahrendt S.R."/>
            <person name="Quandt C.A."/>
            <person name="Ciobanu D."/>
            <person name="Clum A."/>
            <person name="Salamov A."/>
            <person name="Andreopoulos B."/>
            <person name="Cheng J.F."/>
            <person name="Woyke T."/>
            <person name="Pelin A."/>
            <person name="Henrissat B."/>
            <person name="Reynolds N.K."/>
            <person name="Benny G.L."/>
            <person name="Smith M.E."/>
            <person name="James T.Y."/>
            <person name="Grigoriev I.V."/>
        </authorList>
    </citation>
    <scope>NUCLEOTIDE SEQUENCE [LARGE SCALE GENOMIC DNA]</scope>
    <source>
        <strain evidence="12">ATCC 52028</strain>
    </source>
</reference>
<comment type="similarity">
    <text evidence="1">Belongs to the peptidase M67A family. CSN5 subfamily.</text>
</comment>
<dbReference type="GO" id="GO:0046872">
    <property type="term" value="F:metal ion binding"/>
    <property type="evidence" value="ECO:0007669"/>
    <property type="project" value="UniProtKB-KW"/>
</dbReference>